<dbReference type="InterPro" id="IPR050678">
    <property type="entry name" value="DNA_Partitioning_ATPase"/>
</dbReference>
<dbReference type="GO" id="GO:0016787">
    <property type="term" value="F:hydrolase activity"/>
    <property type="evidence" value="ECO:0007669"/>
    <property type="project" value="UniProtKB-KW"/>
</dbReference>
<protein>
    <submittedName>
        <fullName evidence="2">Sporulation initiation inhibitor protein Soj</fullName>
        <ecNumber evidence="2">3.6.-.-</ecNumber>
    </submittedName>
</protein>
<evidence type="ECO:0000313" key="2">
    <source>
        <dbReference type="EMBL" id="OQA58902.1"/>
    </source>
</evidence>
<comment type="caution">
    <text evidence="2">The sequence shown here is derived from an EMBL/GenBank/DDBJ whole genome shotgun (WGS) entry which is preliminary data.</text>
</comment>
<keyword evidence="2" id="KW-0378">Hydrolase</keyword>
<dbReference type="PANTHER" id="PTHR13696">
    <property type="entry name" value="P-LOOP CONTAINING NUCLEOSIDE TRIPHOSPHATE HYDROLASE"/>
    <property type="match status" value="1"/>
</dbReference>
<dbReference type="Gene3D" id="3.40.50.300">
    <property type="entry name" value="P-loop containing nucleotide triphosphate hydrolases"/>
    <property type="match status" value="1"/>
</dbReference>
<gene>
    <name evidence="2" type="primary">soj_1</name>
    <name evidence="2" type="ORF">BWY41_00941</name>
</gene>
<proteinExistence type="predicted"/>
<dbReference type="InterPro" id="IPR025669">
    <property type="entry name" value="AAA_dom"/>
</dbReference>
<dbReference type="AlphaFoldDB" id="A0A1V5SY45"/>
<dbReference type="Proteomes" id="UP000485569">
    <property type="component" value="Unassembled WGS sequence"/>
</dbReference>
<dbReference type="PANTHER" id="PTHR13696:SF99">
    <property type="entry name" value="COBYRINIC ACID AC-DIAMIDE SYNTHASE"/>
    <property type="match status" value="1"/>
</dbReference>
<dbReference type="SUPFAM" id="SSF52540">
    <property type="entry name" value="P-loop containing nucleoside triphosphate hydrolases"/>
    <property type="match status" value="1"/>
</dbReference>
<dbReference type="InterPro" id="IPR027417">
    <property type="entry name" value="P-loop_NTPase"/>
</dbReference>
<name>A0A1V5SY45_9BACT</name>
<dbReference type="Pfam" id="PF13614">
    <property type="entry name" value="AAA_31"/>
    <property type="match status" value="1"/>
</dbReference>
<evidence type="ECO:0000259" key="1">
    <source>
        <dbReference type="Pfam" id="PF13614"/>
    </source>
</evidence>
<organism evidence="2">
    <name type="scientific">Candidatus Atribacter allofermentans</name>
    <dbReference type="NCBI Taxonomy" id="1852833"/>
    <lineage>
        <taxon>Bacteria</taxon>
        <taxon>Pseudomonadati</taxon>
        <taxon>Atribacterota</taxon>
        <taxon>Atribacteria</taxon>
        <taxon>Atribacterales</taxon>
        <taxon>Atribacteraceae</taxon>
        <taxon>Atribacter</taxon>
    </lineage>
</organism>
<dbReference type="FunFam" id="3.40.50.300:FF:000285">
    <property type="entry name" value="Sporulation initiation inhibitor Soj"/>
    <property type="match status" value="1"/>
</dbReference>
<dbReference type="EC" id="3.6.-.-" evidence="2"/>
<dbReference type="EMBL" id="MWBQ01000063">
    <property type="protein sequence ID" value="OQA58902.1"/>
    <property type="molecule type" value="Genomic_DNA"/>
</dbReference>
<reference evidence="2" key="1">
    <citation type="submission" date="2017-02" db="EMBL/GenBank/DDBJ databases">
        <title>Delving into the versatile metabolic prowess of the omnipresent phylum Bacteroidetes.</title>
        <authorList>
            <person name="Nobu M.K."/>
            <person name="Mei R."/>
            <person name="Narihiro T."/>
            <person name="Kuroda K."/>
            <person name="Liu W.-T."/>
        </authorList>
    </citation>
    <scope>NUCLEOTIDE SEQUENCE</scope>
    <source>
        <strain evidence="2">ADurb.Bin276</strain>
    </source>
</reference>
<feature type="domain" description="AAA" evidence="1">
    <location>
        <begin position="1"/>
        <end position="178"/>
    </location>
</feature>
<accession>A0A1V5SY45</accession>
<dbReference type="CDD" id="cd02042">
    <property type="entry name" value="ParAB_family"/>
    <property type="match status" value="1"/>
</dbReference>
<sequence>MRVIAVANQKGGVAKTTTCINLGASLAYHARRVLIIDMDPQAHSTLGLGFEPNEFEKTILNVLEPNRSPFHLELNDVIIPTKTPNLYIAPSNIDLAGEEYRLIDKLGREDFLNSGIQRAKPQFDYILVDCPPSLGILTINSLKACREVIVTIQPHYFALRGIQEFVETVDIMRESLKHDPEVYVLITIADIRTNLYREVMNEIEEYFGDRTFQTIIHKNITIAEASSHGVPVIEYEPESSGAQDYLSLAKEVIELEKEKPEKGLFRKNRLQT</sequence>